<dbReference type="GO" id="GO:0004553">
    <property type="term" value="F:hydrolase activity, hydrolyzing O-glycosyl compounds"/>
    <property type="evidence" value="ECO:0007669"/>
    <property type="project" value="InterPro"/>
</dbReference>
<comment type="caution">
    <text evidence="2">The sequence shown here is derived from an EMBL/GenBank/DDBJ whole genome shotgun (WGS) entry which is preliminary data.</text>
</comment>
<evidence type="ECO:0000313" key="2">
    <source>
        <dbReference type="EMBL" id="KFX75130.1"/>
    </source>
</evidence>
<name>A0A0I9SAK1_BACFG</name>
<reference evidence="2" key="2">
    <citation type="submission" date="2014-07" db="EMBL/GenBank/DDBJ databases">
        <title>Genetics and epidemiology of antimicrobial resistance in B. fragilis group.</title>
        <authorList>
            <person name="Sydenham T.V."/>
            <person name="Hasman H."/>
            <person name="Kemp M."/>
            <person name="Justesen U.S."/>
        </authorList>
    </citation>
    <scope>NUCLEOTIDE SEQUENCE [LARGE SCALE GENOMIC DNA]</scope>
    <source>
        <strain evidence="2">DCMOUH0018B</strain>
    </source>
</reference>
<dbReference type="PANTHER" id="PTHR43174:SF3">
    <property type="entry name" value="UDP-N-ACETYLGLUCOSAMINE 2-EPIMERASE"/>
    <property type="match status" value="1"/>
</dbReference>
<dbReference type="GO" id="GO:0006047">
    <property type="term" value="P:UDP-N-acetylglucosamine metabolic process"/>
    <property type="evidence" value="ECO:0007669"/>
    <property type="project" value="InterPro"/>
</dbReference>
<dbReference type="AlphaFoldDB" id="A0A0I9SAK1"/>
<dbReference type="PATRIC" id="fig|817.53.peg.1797"/>
<dbReference type="Gene3D" id="3.40.50.2000">
    <property type="entry name" value="Glycogen Phosphorylase B"/>
    <property type="match status" value="2"/>
</dbReference>
<dbReference type="SUPFAM" id="SSF53756">
    <property type="entry name" value="UDP-Glycosyltransferase/glycogen phosphorylase"/>
    <property type="match status" value="1"/>
</dbReference>
<dbReference type="InterPro" id="IPR003331">
    <property type="entry name" value="UDP_GlcNAc_Epimerase_2_dom"/>
</dbReference>
<organism evidence="2">
    <name type="scientific">Bacteroides fragilis</name>
    <dbReference type="NCBI Taxonomy" id="817"/>
    <lineage>
        <taxon>Bacteria</taxon>
        <taxon>Pseudomonadati</taxon>
        <taxon>Bacteroidota</taxon>
        <taxon>Bacteroidia</taxon>
        <taxon>Bacteroidales</taxon>
        <taxon>Bacteroidaceae</taxon>
        <taxon>Bacteroides</taxon>
    </lineage>
</organism>
<sequence length="365" mass="41023">MNLAFVTGARSEYGVMKNVISECCKRTIYKISIIATGMHFQHKYGDTIKEIEADNIAPIIYAPCYVEEERDKEKDFVSLVDTLYNAYIIYKIDCIYIIGDRLEAYAAALAAHFLKIKIIHFAGGQITNGAIDNIYRYNISNLAYLHFVTNTYAVDRLKQVPIINSNNVFLVGSSAVDNIIIYLKNPRTLIDLDSRLVRDSYVLMTFHSQTIGNFNVPKAMDIAIQTVIDQGKRVLVTYPNNDDGSDAIIQIIQKWEQHPNIVVVPNLGAKNYYAAIDNSLFVIGNSSSGIIEVPYFSKFTINIGQRQSGRNAPGSVINTGSDYKLLKSTILDILDHRKIIPDQEYIYGRGDSIKSIVNILKTKLI</sequence>
<proteinExistence type="predicted"/>
<reference evidence="2" key="1">
    <citation type="book" date="2014" name="THE 24TH EUROPEAN CONGRESS OF CLINICAL MICROBIOLOGY AND INFECTIOUS DISEASES" publisher="ECCMID 2014" city="Barcelona, Spain">
        <title>Identification of resistance genes in three multidrug-resistant Bacteroides fragilis isolates by whole genome sequencing.</title>
        <editorList>
            <person name="Unknown"/>
            <person name="A."/>
        </editorList>
        <authorList>
            <person name="Sydenham T.V."/>
            <person name="Hasman H."/>
            <person name="Wang M."/>
            <person name="Soki J."/>
            <person name="Nagy E."/>
            <person name="Justesen U.S."/>
        </authorList>
    </citation>
    <scope>NUCLEOTIDE SEQUENCE</scope>
    <source>
        <strain evidence="2">DCMOUH0018B</strain>
    </source>
</reference>
<dbReference type="RefSeq" id="WP_044300154.1">
    <property type="nucleotide sequence ID" value="NZ_CAEUHN010000018.1"/>
</dbReference>
<dbReference type="PANTHER" id="PTHR43174">
    <property type="entry name" value="UDP-N-ACETYLGLUCOSAMINE 2-EPIMERASE"/>
    <property type="match status" value="1"/>
</dbReference>
<evidence type="ECO:0000259" key="1">
    <source>
        <dbReference type="Pfam" id="PF02350"/>
    </source>
</evidence>
<dbReference type="EMBL" id="JMZZ02000105">
    <property type="protein sequence ID" value="KFX75130.1"/>
    <property type="molecule type" value="Genomic_DNA"/>
</dbReference>
<dbReference type="InterPro" id="IPR029767">
    <property type="entry name" value="WecB-like"/>
</dbReference>
<dbReference type="NCBIfam" id="TIGR03568">
    <property type="entry name" value="NeuC_NnaA"/>
    <property type="match status" value="1"/>
</dbReference>
<accession>A0A0I9SAK1</accession>
<dbReference type="InterPro" id="IPR020004">
    <property type="entry name" value="UDP-GlcNAc_Epase"/>
</dbReference>
<protein>
    <submittedName>
        <fullName evidence="2">UDP-N-acetyl-D-glucosamine 2-epimerase</fullName>
    </submittedName>
</protein>
<feature type="domain" description="UDP-N-acetylglucosamine 2-epimerase" evidence="1">
    <location>
        <begin position="24"/>
        <end position="361"/>
    </location>
</feature>
<dbReference type="Pfam" id="PF02350">
    <property type="entry name" value="Epimerase_2"/>
    <property type="match status" value="1"/>
</dbReference>
<gene>
    <name evidence="2" type="ORF">EE52_0208690</name>
</gene>